<dbReference type="InterPro" id="IPR013325">
    <property type="entry name" value="RNA_pol_sigma_r2"/>
</dbReference>
<dbReference type="InterPro" id="IPR013324">
    <property type="entry name" value="RNA_pol_sigma_r3/r4-like"/>
</dbReference>
<dbReference type="GO" id="GO:0016987">
    <property type="term" value="F:sigma factor activity"/>
    <property type="evidence" value="ECO:0007669"/>
    <property type="project" value="UniProtKB-KW"/>
</dbReference>
<dbReference type="OrthoDB" id="3482507at2"/>
<dbReference type="InterPro" id="IPR036388">
    <property type="entry name" value="WH-like_DNA-bd_sf"/>
</dbReference>
<dbReference type="EMBL" id="VFPO01000001">
    <property type="protein sequence ID" value="TQM69780.1"/>
    <property type="molecule type" value="Genomic_DNA"/>
</dbReference>
<dbReference type="NCBIfam" id="TIGR02937">
    <property type="entry name" value="sigma70-ECF"/>
    <property type="match status" value="1"/>
</dbReference>
<dbReference type="CDD" id="cd06171">
    <property type="entry name" value="Sigma70_r4"/>
    <property type="match status" value="1"/>
</dbReference>
<keyword evidence="5" id="KW-0804">Transcription</keyword>
<dbReference type="Proteomes" id="UP000316706">
    <property type="component" value="Unassembled WGS sequence"/>
</dbReference>
<dbReference type="AlphaFoldDB" id="A0A543IGW8"/>
<dbReference type="InterPro" id="IPR013249">
    <property type="entry name" value="RNA_pol_sigma70_r4_t2"/>
</dbReference>
<comment type="caution">
    <text evidence="8">The sequence shown here is derived from an EMBL/GenBank/DDBJ whole genome shotgun (WGS) entry which is preliminary data.</text>
</comment>
<reference evidence="8 9" key="1">
    <citation type="submission" date="2019-06" db="EMBL/GenBank/DDBJ databases">
        <title>Sequencing the genomes of 1000 actinobacteria strains.</title>
        <authorList>
            <person name="Klenk H.-P."/>
        </authorList>
    </citation>
    <scope>NUCLEOTIDE SEQUENCE [LARGE SCALE GENOMIC DNA]</scope>
    <source>
        <strain evidence="8 9">DSM 45043</strain>
    </source>
</reference>
<dbReference type="Gene3D" id="1.10.1740.10">
    <property type="match status" value="1"/>
</dbReference>
<organism evidence="8 9">
    <name type="scientific">Actinomadura hallensis</name>
    <dbReference type="NCBI Taxonomy" id="337895"/>
    <lineage>
        <taxon>Bacteria</taxon>
        <taxon>Bacillati</taxon>
        <taxon>Actinomycetota</taxon>
        <taxon>Actinomycetes</taxon>
        <taxon>Streptosporangiales</taxon>
        <taxon>Thermomonosporaceae</taxon>
        <taxon>Actinomadura</taxon>
    </lineage>
</organism>
<evidence type="ECO:0000256" key="2">
    <source>
        <dbReference type="ARBA" id="ARBA00023015"/>
    </source>
</evidence>
<evidence type="ECO:0000256" key="5">
    <source>
        <dbReference type="ARBA" id="ARBA00023163"/>
    </source>
</evidence>
<dbReference type="Gene3D" id="3.30.70.1230">
    <property type="entry name" value="Nucleotide cyclase"/>
    <property type="match status" value="1"/>
</dbReference>
<dbReference type="InterPro" id="IPR001054">
    <property type="entry name" value="A/G_cyclase"/>
</dbReference>
<sequence>MASNAHALAPPLHRLIVFADIAGFSAPQRTVADQIAVRAEFFEMMRAAFAESGVPWANCHIEDRGDGALILVPPEAGSEFMVMVLPQLLAGMLHRRNRHLQPSRRIQVRLAVHMGAVQVDGAGCVGSSIVHAARMLDASPLKRALAESAAPLALIVPESFFHGVVEDAPGLNPAAYQRVEVAVREFRTVAWIRLFDPFHGPAEGDARERRAADLEDPADARNFDAFYLAHYQYVRNVLNARAQDWTLAEDVADEAMAIAYRKWDDLVEHPNPVGFVVVTARRILSRIQRQRARRALHESSLPSDASPGRELHASGGDPADVVVNRAALRQALQALSADQRECFVLHEILGHSIRHIAELLGIPEGTVKSRLHAARRALRTMLEDDSAEGGA</sequence>
<dbReference type="InterPro" id="IPR014284">
    <property type="entry name" value="RNA_pol_sigma-70_dom"/>
</dbReference>
<dbReference type="InterPro" id="IPR029787">
    <property type="entry name" value="Nucleotide_cyclase"/>
</dbReference>
<keyword evidence="4" id="KW-0238">DNA-binding</keyword>
<keyword evidence="3" id="KW-0731">Sigma factor</keyword>
<evidence type="ECO:0000313" key="8">
    <source>
        <dbReference type="EMBL" id="TQM69780.1"/>
    </source>
</evidence>
<dbReference type="RefSeq" id="WP_141970186.1">
    <property type="nucleotide sequence ID" value="NZ_VFPO01000001.1"/>
</dbReference>
<dbReference type="GO" id="GO:0006352">
    <property type="term" value="P:DNA-templated transcription initiation"/>
    <property type="evidence" value="ECO:0007669"/>
    <property type="project" value="InterPro"/>
</dbReference>
<name>A0A543IGW8_9ACTN</name>
<dbReference type="SUPFAM" id="SSF88946">
    <property type="entry name" value="Sigma2 domain of RNA polymerase sigma factors"/>
    <property type="match status" value="1"/>
</dbReference>
<dbReference type="SUPFAM" id="SSF88659">
    <property type="entry name" value="Sigma3 and sigma4 domains of RNA polymerase sigma factors"/>
    <property type="match status" value="1"/>
</dbReference>
<dbReference type="SUPFAM" id="SSF55073">
    <property type="entry name" value="Nucleotide cyclase"/>
    <property type="match status" value="1"/>
</dbReference>
<dbReference type="Pfam" id="PF08281">
    <property type="entry name" value="Sigma70_r4_2"/>
    <property type="match status" value="1"/>
</dbReference>
<feature type="region of interest" description="Disordered" evidence="6">
    <location>
        <begin position="295"/>
        <end position="315"/>
    </location>
</feature>
<dbReference type="InterPro" id="IPR039425">
    <property type="entry name" value="RNA_pol_sigma-70-like"/>
</dbReference>
<evidence type="ECO:0000313" key="9">
    <source>
        <dbReference type="Proteomes" id="UP000316706"/>
    </source>
</evidence>
<keyword evidence="2" id="KW-0805">Transcription regulation</keyword>
<dbReference type="PANTHER" id="PTHR43133:SF8">
    <property type="entry name" value="RNA POLYMERASE SIGMA FACTOR HI_1459-RELATED"/>
    <property type="match status" value="1"/>
</dbReference>
<comment type="similarity">
    <text evidence="1">Belongs to the sigma-70 factor family. ECF subfamily.</text>
</comment>
<proteinExistence type="inferred from homology"/>
<feature type="domain" description="Guanylate cyclase" evidence="7">
    <location>
        <begin position="15"/>
        <end position="136"/>
    </location>
</feature>
<dbReference type="GO" id="GO:0003677">
    <property type="term" value="F:DNA binding"/>
    <property type="evidence" value="ECO:0007669"/>
    <property type="project" value="UniProtKB-KW"/>
</dbReference>
<evidence type="ECO:0000256" key="1">
    <source>
        <dbReference type="ARBA" id="ARBA00010641"/>
    </source>
</evidence>
<evidence type="ECO:0000259" key="7">
    <source>
        <dbReference type="PROSITE" id="PS50125"/>
    </source>
</evidence>
<dbReference type="PROSITE" id="PS50125">
    <property type="entry name" value="GUANYLATE_CYCLASE_2"/>
    <property type="match status" value="1"/>
</dbReference>
<dbReference type="GO" id="GO:0035556">
    <property type="term" value="P:intracellular signal transduction"/>
    <property type="evidence" value="ECO:0007669"/>
    <property type="project" value="InterPro"/>
</dbReference>
<evidence type="ECO:0000256" key="3">
    <source>
        <dbReference type="ARBA" id="ARBA00023082"/>
    </source>
</evidence>
<evidence type="ECO:0000256" key="6">
    <source>
        <dbReference type="SAM" id="MobiDB-lite"/>
    </source>
</evidence>
<dbReference type="PANTHER" id="PTHR43133">
    <property type="entry name" value="RNA POLYMERASE ECF-TYPE SIGMA FACTO"/>
    <property type="match status" value="1"/>
</dbReference>
<dbReference type="GO" id="GO:0009190">
    <property type="term" value="P:cyclic nucleotide biosynthetic process"/>
    <property type="evidence" value="ECO:0007669"/>
    <property type="project" value="InterPro"/>
</dbReference>
<dbReference type="Gene3D" id="1.10.10.10">
    <property type="entry name" value="Winged helix-like DNA-binding domain superfamily/Winged helix DNA-binding domain"/>
    <property type="match status" value="1"/>
</dbReference>
<evidence type="ECO:0000256" key="4">
    <source>
        <dbReference type="ARBA" id="ARBA00023125"/>
    </source>
</evidence>
<accession>A0A543IGW8</accession>
<keyword evidence="9" id="KW-1185">Reference proteome</keyword>
<gene>
    <name evidence="8" type="ORF">FHX41_3491</name>
</gene>
<protein>
    <submittedName>
        <fullName evidence="8">RNA polymerase sigma factor (Sigma-70 family)</fullName>
    </submittedName>
</protein>
<dbReference type="GO" id="GO:0004016">
    <property type="term" value="F:adenylate cyclase activity"/>
    <property type="evidence" value="ECO:0007669"/>
    <property type="project" value="UniProtKB-ARBA"/>
</dbReference>